<organism evidence="1 2">
    <name type="scientific">Hydnum rufescens UP504</name>
    <dbReference type="NCBI Taxonomy" id="1448309"/>
    <lineage>
        <taxon>Eukaryota</taxon>
        <taxon>Fungi</taxon>
        <taxon>Dikarya</taxon>
        <taxon>Basidiomycota</taxon>
        <taxon>Agaricomycotina</taxon>
        <taxon>Agaricomycetes</taxon>
        <taxon>Cantharellales</taxon>
        <taxon>Hydnaceae</taxon>
        <taxon>Hydnum</taxon>
    </lineage>
</organism>
<proteinExistence type="predicted"/>
<keyword evidence="2" id="KW-1185">Reference proteome</keyword>
<feature type="non-terminal residue" evidence="1">
    <location>
        <position position="1"/>
    </location>
</feature>
<evidence type="ECO:0000313" key="1">
    <source>
        <dbReference type="EMBL" id="KAF9508549.1"/>
    </source>
</evidence>
<dbReference type="AlphaFoldDB" id="A0A9P6AMF9"/>
<comment type="caution">
    <text evidence="1">The sequence shown here is derived from an EMBL/GenBank/DDBJ whole genome shotgun (WGS) entry which is preliminary data.</text>
</comment>
<accession>A0A9P6AMF9</accession>
<protein>
    <submittedName>
        <fullName evidence="1">Uncharacterized protein</fullName>
    </submittedName>
</protein>
<gene>
    <name evidence="1" type="ORF">BS47DRAFT_1258427</name>
</gene>
<dbReference type="Proteomes" id="UP000886523">
    <property type="component" value="Unassembled WGS sequence"/>
</dbReference>
<name>A0A9P6AMF9_9AGAM</name>
<dbReference type="Pfam" id="PF18758">
    <property type="entry name" value="KDZ"/>
    <property type="match status" value="1"/>
</dbReference>
<dbReference type="OrthoDB" id="3364670at2759"/>
<feature type="non-terminal residue" evidence="1">
    <location>
        <position position="52"/>
    </location>
</feature>
<dbReference type="InterPro" id="IPR040521">
    <property type="entry name" value="KDZ"/>
</dbReference>
<sequence length="52" mass="5798">CETSFKATNENHEKASTTAFASMGLMAAICHHDRVLWMVNMTTAGEKQYYAV</sequence>
<evidence type="ECO:0000313" key="2">
    <source>
        <dbReference type="Proteomes" id="UP000886523"/>
    </source>
</evidence>
<dbReference type="EMBL" id="MU129056">
    <property type="protein sequence ID" value="KAF9508549.1"/>
    <property type="molecule type" value="Genomic_DNA"/>
</dbReference>
<reference evidence="1" key="1">
    <citation type="journal article" date="2020" name="Nat. Commun.">
        <title>Large-scale genome sequencing of mycorrhizal fungi provides insights into the early evolution of symbiotic traits.</title>
        <authorList>
            <person name="Miyauchi S."/>
            <person name="Kiss E."/>
            <person name="Kuo A."/>
            <person name="Drula E."/>
            <person name="Kohler A."/>
            <person name="Sanchez-Garcia M."/>
            <person name="Morin E."/>
            <person name="Andreopoulos B."/>
            <person name="Barry K.W."/>
            <person name="Bonito G."/>
            <person name="Buee M."/>
            <person name="Carver A."/>
            <person name="Chen C."/>
            <person name="Cichocki N."/>
            <person name="Clum A."/>
            <person name="Culley D."/>
            <person name="Crous P.W."/>
            <person name="Fauchery L."/>
            <person name="Girlanda M."/>
            <person name="Hayes R.D."/>
            <person name="Keri Z."/>
            <person name="LaButti K."/>
            <person name="Lipzen A."/>
            <person name="Lombard V."/>
            <person name="Magnuson J."/>
            <person name="Maillard F."/>
            <person name="Murat C."/>
            <person name="Nolan M."/>
            <person name="Ohm R.A."/>
            <person name="Pangilinan J."/>
            <person name="Pereira M.F."/>
            <person name="Perotto S."/>
            <person name="Peter M."/>
            <person name="Pfister S."/>
            <person name="Riley R."/>
            <person name="Sitrit Y."/>
            <person name="Stielow J.B."/>
            <person name="Szollosi G."/>
            <person name="Zifcakova L."/>
            <person name="Stursova M."/>
            <person name="Spatafora J.W."/>
            <person name="Tedersoo L."/>
            <person name="Vaario L.M."/>
            <person name="Yamada A."/>
            <person name="Yan M."/>
            <person name="Wang P."/>
            <person name="Xu J."/>
            <person name="Bruns T."/>
            <person name="Baldrian P."/>
            <person name="Vilgalys R."/>
            <person name="Dunand C."/>
            <person name="Henrissat B."/>
            <person name="Grigoriev I.V."/>
            <person name="Hibbett D."/>
            <person name="Nagy L.G."/>
            <person name="Martin F.M."/>
        </authorList>
    </citation>
    <scope>NUCLEOTIDE SEQUENCE</scope>
    <source>
        <strain evidence="1">UP504</strain>
    </source>
</reference>